<feature type="domain" description="DEAD-box RNA helicase Q" evidence="10">
    <location>
        <begin position="340"/>
        <end position="368"/>
    </location>
</feature>
<dbReference type="InterPro" id="IPR014001">
    <property type="entry name" value="Helicase_ATP-bd"/>
</dbReference>
<dbReference type="AlphaFoldDB" id="E6S672"/>
<keyword evidence="12" id="KW-1185">Reference proteome</keyword>
<proteinExistence type="inferred from homology"/>
<feature type="region of interest" description="Disordered" evidence="7">
    <location>
        <begin position="1"/>
        <end position="316"/>
    </location>
</feature>
<evidence type="ECO:0000313" key="11">
    <source>
        <dbReference type="EMBL" id="ADU47823.1"/>
    </source>
</evidence>
<dbReference type="InterPro" id="IPR014014">
    <property type="entry name" value="RNA_helicase_DEAD_Q_motif"/>
</dbReference>
<dbReference type="PROSITE" id="PS51195">
    <property type="entry name" value="Q_MOTIF"/>
    <property type="match status" value="1"/>
</dbReference>
<dbReference type="eggNOG" id="COG0513">
    <property type="taxonomic scope" value="Bacteria"/>
</dbReference>
<dbReference type="PANTHER" id="PTHR47959">
    <property type="entry name" value="ATP-DEPENDENT RNA HELICASE RHLE-RELATED"/>
    <property type="match status" value="1"/>
</dbReference>
<reference evidence="11 12" key="1">
    <citation type="journal article" date="2010" name="Stand. Genomic Sci.">
        <title>Complete genome sequence of Intrasporangium calvum type strain (7 KIP).</title>
        <authorList>
            <person name="Del Rio T.G."/>
            <person name="Chertkov O."/>
            <person name="Yasawong M."/>
            <person name="Lucas S."/>
            <person name="Deshpande S."/>
            <person name="Cheng J.F."/>
            <person name="Detter C."/>
            <person name="Tapia R."/>
            <person name="Han C."/>
            <person name="Goodwin L."/>
            <person name="Pitluck S."/>
            <person name="Liolios K."/>
            <person name="Ivanova N."/>
            <person name="Mavromatis K."/>
            <person name="Pati A."/>
            <person name="Chen A."/>
            <person name="Palaniappan K."/>
            <person name="Land M."/>
            <person name="Hauser L."/>
            <person name="Chang Y.J."/>
            <person name="Jeffries C.D."/>
            <person name="Rohde M."/>
            <person name="Pukall R."/>
            <person name="Sikorski J."/>
            <person name="Goker M."/>
            <person name="Woyke T."/>
            <person name="Bristow J."/>
            <person name="Eisen J.A."/>
            <person name="Markowitz V."/>
            <person name="Hugenholtz P."/>
            <person name="Kyrpides N.C."/>
            <person name="Klenk H.P."/>
            <person name="Lapidus A."/>
        </authorList>
    </citation>
    <scope>NUCLEOTIDE SEQUENCE [LARGE SCALE GENOMIC DNA]</scope>
    <source>
        <strain evidence="12">ATCC 23552 / DSM 43043 / JCM 3097 / NBRC 12989 / 7 KIP</strain>
    </source>
</reference>
<dbReference type="InterPro" id="IPR001650">
    <property type="entry name" value="Helicase_C-like"/>
</dbReference>
<dbReference type="OrthoDB" id="9805696at2"/>
<feature type="compositionally biased region" description="Basic and acidic residues" evidence="7">
    <location>
        <begin position="767"/>
        <end position="786"/>
    </location>
</feature>
<evidence type="ECO:0000313" key="12">
    <source>
        <dbReference type="Proteomes" id="UP000008914"/>
    </source>
</evidence>
<dbReference type="GO" id="GO:0005524">
    <property type="term" value="F:ATP binding"/>
    <property type="evidence" value="ECO:0007669"/>
    <property type="project" value="UniProtKB-KW"/>
</dbReference>
<dbReference type="CDD" id="cd18787">
    <property type="entry name" value="SF2_C_DEAD"/>
    <property type="match status" value="1"/>
</dbReference>
<evidence type="ECO:0000259" key="8">
    <source>
        <dbReference type="PROSITE" id="PS51192"/>
    </source>
</evidence>
<feature type="domain" description="Helicase C-terminal" evidence="9">
    <location>
        <begin position="568"/>
        <end position="715"/>
    </location>
</feature>
<keyword evidence="1" id="KW-0547">Nucleotide-binding</keyword>
<sequence length="807" mass="91632">MSKKPTSSAPKKARWTPAEKKSRAAVGSKKPHRGRGAAPMTDPRSAARTSRPSTTSTAHVGGRDWRGPRDERRDDRTSERRPSERRDDRTSERRPFERRDDRRPFERRDDRRPFERRDDRTSERRPFERRDDRTSERRPFERRDDRTSERRPFERRDDRTSERRPFERRDDRTSERRPFERRDDRRPFERRDDRTSERRPFERRDDRRPFERRDDRTSERRPFERRDDRTSERRPFERRDDRTSERRPFERRDDRTSERRPFERRDDRRPFERRDDRGPSDRRNDGRDAWRQRSHQGHQSDRFAASSFDEAEAERLDADTWTKATRKPVSDGPVEVAADNGFAALGLSERLVERLARDGITAPFPIQAATIPDALAGKDVLGRGQTGSGKTLAFGLPMITRLVEAGLRRAPRRPHALVLVPTRELAMQVSDALEPLVHVAGLRHKLVAGGLSYTTQIAALNKGVDILIATPGRLNDLLERGAVELDDIRITVLDEADHMAEMGFMAEITTSLDRIPAEGQRLLFSATLDNGIDAIVERYLTDPVIHSTDDATASVETMEHHVLLIDPQHKKVITAEVANRPGLTLVFCRTKLGADRIATQLREQGVLAAALHGGLSQGARNRVLGAFRDGSLPVLVATDVAARGIHVDDVSVVLQVDPPADHKDYLHRSGRTARAGDRGTVVTLALPHQRRTMERQLREAGVDIVVVKAAPGDAIIAATGATAPSGIPIADADFARLVEGPKSHRRGPAGARGPRPGARGGHRPHQRRGDDRGQRAPQGRGRDARGGEPLVGRWGDEDRPRGSRRSF</sequence>
<feature type="compositionally biased region" description="Basic and acidic residues" evidence="7">
    <location>
        <begin position="61"/>
        <end position="291"/>
    </location>
</feature>
<dbReference type="Pfam" id="PF00271">
    <property type="entry name" value="Helicase_C"/>
    <property type="match status" value="1"/>
</dbReference>
<dbReference type="SUPFAM" id="SSF52540">
    <property type="entry name" value="P-loop containing nucleoside triphosphate hydrolases"/>
    <property type="match status" value="1"/>
</dbReference>
<protein>
    <submittedName>
        <fullName evidence="11">DEAD/DEAH box helicase domain protein</fullName>
    </submittedName>
</protein>
<organism evidence="11 12">
    <name type="scientific">Intrasporangium calvum (strain ATCC 23552 / DSM 43043 / JCM 3097 / NBRC 12989 / NCIMB 10167 / NRRL B-3866 / 7 KIP)</name>
    <dbReference type="NCBI Taxonomy" id="710696"/>
    <lineage>
        <taxon>Bacteria</taxon>
        <taxon>Bacillati</taxon>
        <taxon>Actinomycetota</taxon>
        <taxon>Actinomycetes</taxon>
        <taxon>Micrococcales</taxon>
        <taxon>Intrasporangiaceae</taxon>
        <taxon>Intrasporangium</taxon>
    </lineage>
</organism>
<evidence type="ECO:0000256" key="3">
    <source>
        <dbReference type="ARBA" id="ARBA00022806"/>
    </source>
</evidence>
<evidence type="ECO:0000259" key="10">
    <source>
        <dbReference type="PROSITE" id="PS51195"/>
    </source>
</evidence>
<dbReference type="InterPro" id="IPR044742">
    <property type="entry name" value="DEAD/DEAH_RhlB"/>
</dbReference>
<dbReference type="CDD" id="cd00268">
    <property type="entry name" value="DEADc"/>
    <property type="match status" value="1"/>
</dbReference>
<dbReference type="KEGG" id="ica:Intca_1306"/>
<comment type="similarity">
    <text evidence="5">Belongs to the DEAD box helicase family.</text>
</comment>
<feature type="compositionally biased region" description="Low complexity" evidence="7">
    <location>
        <begin position="43"/>
        <end position="58"/>
    </location>
</feature>
<evidence type="ECO:0000256" key="7">
    <source>
        <dbReference type="SAM" id="MobiDB-lite"/>
    </source>
</evidence>
<dbReference type="InterPro" id="IPR050079">
    <property type="entry name" value="DEAD_box_RNA_helicase"/>
</dbReference>
<dbReference type="InterPro" id="IPR011545">
    <property type="entry name" value="DEAD/DEAH_box_helicase_dom"/>
</dbReference>
<dbReference type="InterPro" id="IPR027417">
    <property type="entry name" value="P-loop_NTPase"/>
</dbReference>
<evidence type="ECO:0000259" key="9">
    <source>
        <dbReference type="PROSITE" id="PS51194"/>
    </source>
</evidence>
<feature type="region of interest" description="Disordered" evidence="7">
    <location>
        <begin position="741"/>
        <end position="807"/>
    </location>
</feature>
<dbReference type="Proteomes" id="UP000008914">
    <property type="component" value="Chromosome"/>
</dbReference>
<dbReference type="PROSITE" id="PS51192">
    <property type="entry name" value="HELICASE_ATP_BIND_1"/>
    <property type="match status" value="1"/>
</dbReference>
<dbReference type="HOGENOM" id="CLU_003041_23_1_11"/>
<gene>
    <name evidence="11" type="ordered locus">Intca_1306</name>
</gene>
<dbReference type="GO" id="GO:0003676">
    <property type="term" value="F:nucleic acid binding"/>
    <property type="evidence" value="ECO:0007669"/>
    <property type="project" value="InterPro"/>
</dbReference>
<dbReference type="PANTHER" id="PTHR47959:SF13">
    <property type="entry name" value="ATP-DEPENDENT RNA HELICASE RHLE"/>
    <property type="match status" value="1"/>
</dbReference>
<dbReference type="SMART" id="SM00490">
    <property type="entry name" value="HELICc"/>
    <property type="match status" value="1"/>
</dbReference>
<dbReference type="GO" id="GO:0003724">
    <property type="term" value="F:RNA helicase activity"/>
    <property type="evidence" value="ECO:0007669"/>
    <property type="project" value="InterPro"/>
</dbReference>
<feature type="compositionally biased region" description="Low complexity" evidence="7">
    <location>
        <begin position="748"/>
        <end position="757"/>
    </location>
</feature>
<keyword evidence="3 11" id="KW-0347">Helicase</keyword>
<keyword evidence="2" id="KW-0378">Hydrolase</keyword>
<dbReference type="PROSITE" id="PS51194">
    <property type="entry name" value="HELICASE_CTER"/>
    <property type="match status" value="1"/>
</dbReference>
<feature type="domain" description="Helicase ATP-binding" evidence="8">
    <location>
        <begin position="371"/>
        <end position="546"/>
    </location>
</feature>
<evidence type="ECO:0000256" key="2">
    <source>
        <dbReference type="ARBA" id="ARBA00022801"/>
    </source>
</evidence>
<dbReference type="STRING" id="710696.Intca_1306"/>
<evidence type="ECO:0000256" key="4">
    <source>
        <dbReference type="ARBA" id="ARBA00022840"/>
    </source>
</evidence>
<keyword evidence="4" id="KW-0067">ATP-binding</keyword>
<evidence type="ECO:0000256" key="6">
    <source>
        <dbReference type="PROSITE-ProRule" id="PRU00552"/>
    </source>
</evidence>
<feature type="compositionally biased region" description="Low complexity" evidence="7">
    <location>
        <begin position="1"/>
        <end position="10"/>
    </location>
</feature>
<dbReference type="EMBL" id="CP002343">
    <property type="protein sequence ID" value="ADU47823.1"/>
    <property type="molecule type" value="Genomic_DNA"/>
</dbReference>
<dbReference type="GO" id="GO:0016787">
    <property type="term" value="F:hydrolase activity"/>
    <property type="evidence" value="ECO:0007669"/>
    <property type="project" value="UniProtKB-KW"/>
</dbReference>
<evidence type="ECO:0000256" key="1">
    <source>
        <dbReference type="ARBA" id="ARBA00022741"/>
    </source>
</evidence>
<dbReference type="Gene3D" id="3.40.50.300">
    <property type="entry name" value="P-loop containing nucleotide triphosphate hydrolases"/>
    <property type="match status" value="2"/>
</dbReference>
<dbReference type="SMART" id="SM00487">
    <property type="entry name" value="DEXDc"/>
    <property type="match status" value="1"/>
</dbReference>
<accession>E6S672</accession>
<dbReference type="Pfam" id="PF00270">
    <property type="entry name" value="DEAD"/>
    <property type="match status" value="1"/>
</dbReference>
<name>E6S672_INTC7</name>
<feature type="short sequence motif" description="Q motif" evidence="6">
    <location>
        <begin position="340"/>
        <end position="368"/>
    </location>
</feature>
<dbReference type="GO" id="GO:0005829">
    <property type="term" value="C:cytosol"/>
    <property type="evidence" value="ECO:0007669"/>
    <property type="project" value="TreeGrafter"/>
</dbReference>
<evidence type="ECO:0000256" key="5">
    <source>
        <dbReference type="ARBA" id="ARBA00038437"/>
    </source>
</evidence>